<sequence length="103" mass="11158">MATWGPFGPGDAAVPPPPPPLDVAAAQRRVEQQSTQSAQSVQGVLANAPPPPKKKQKRNKPTLSCDRCVERKAKGDRGRPQCLACIRRRSQCRYSQAANLIAE</sequence>
<feature type="domain" description="Zn(2)-C6 fungal-type" evidence="6">
    <location>
        <begin position="64"/>
        <end position="94"/>
    </location>
</feature>
<protein>
    <recommendedName>
        <fullName evidence="6">Zn(2)-C6 fungal-type domain-containing protein</fullName>
    </recommendedName>
</protein>
<dbReference type="Gene3D" id="4.10.240.10">
    <property type="entry name" value="Zn(2)-C6 fungal-type DNA-binding domain"/>
    <property type="match status" value="1"/>
</dbReference>
<dbReference type="CDD" id="cd00067">
    <property type="entry name" value="GAL4"/>
    <property type="match status" value="1"/>
</dbReference>
<accession>A0ABQ8G271</accession>
<dbReference type="SUPFAM" id="SSF57701">
    <property type="entry name" value="Zn2/Cys6 DNA-binding domain"/>
    <property type="match status" value="1"/>
</dbReference>
<dbReference type="EMBL" id="JAGTJR010000026">
    <property type="protein sequence ID" value="KAH7042221.1"/>
    <property type="molecule type" value="Genomic_DNA"/>
</dbReference>
<dbReference type="InterPro" id="IPR001138">
    <property type="entry name" value="Zn2Cys6_DnaBD"/>
</dbReference>
<evidence type="ECO:0000256" key="1">
    <source>
        <dbReference type="ARBA" id="ARBA00023015"/>
    </source>
</evidence>
<dbReference type="PROSITE" id="PS50048">
    <property type="entry name" value="ZN2_CY6_FUNGAL_2"/>
    <property type="match status" value="1"/>
</dbReference>
<dbReference type="Proteomes" id="UP000774617">
    <property type="component" value="Unassembled WGS sequence"/>
</dbReference>
<keyword evidence="4" id="KW-0539">Nucleus</keyword>
<keyword evidence="8" id="KW-1185">Reference proteome</keyword>
<keyword evidence="2" id="KW-0238">DNA-binding</keyword>
<evidence type="ECO:0000313" key="8">
    <source>
        <dbReference type="Proteomes" id="UP000774617"/>
    </source>
</evidence>
<reference evidence="7 8" key="1">
    <citation type="journal article" date="2021" name="Nat. Commun.">
        <title>Genetic determinants of endophytism in the Arabidopsis root mycobiome.</title>
        <authorList>
            <person name="Mesny F."/>
            <person name="Miyauchi S."/>
            <person name="Thiergart T."/>
            <person name="Pickel B."/>
            <person name="Atanasova L."/>
            <person name="Karlsson M."/>
            <person name="Huettel B."/>
            <person name="Barry K.W."/>
            <person name="Haridas S."/>
            <person name="Chen C."/>
            <person name="Bauer D."/>
            <person name="Andreopoulos W."/>
            <person name="Pangilinan J."/>
            <person name="LaButti K."/>
            <person name="Riley R."/>
            <person name="Lipzen A."/>
            <person name="Clum A."/>
            <person name="Drula E."/>
            <person name="Henrissat B."/>
            <person name="Kohler A."/>
            <person name="Grigoriev I.V."/>
            <person name="Martin F.M."/>
            <person name="Hacquard S."/>
        </authorList>
    </citation>
    <scope>NUCLEOTIDE SEQUENCE [LARGE SCALE GENOMIC DNA]</scope>
    <source>
        <strain evidence="7 8">MPI-SDFR-AT-0080</strain>
    </source>
</reference>
<feature type="compositionally biased region" description="Polar residues" evidence="5">
    <location>
        <begin position="32"/>
        <end position="42"/>
    </location>
</feature>
<evidence type="ECO:0000256" key="2">
    <source>
        <dbReference type="ARBA" id="ARBA00023125"/>
    </source>
</evidence>
<comment type="caution">
    <text evidence="7">The sequence shown here is derived from an EMBL/GenBank/DDBJ whole genome shotgun (WGS) entry which is preliminary data.</text>
</comment>
<dbReference type="PANTHER" id="PTHR31069:SF12">
    <property type="entry name" value="TRANSCRIPTION FACTOR DOMAIN-CONTAINING PROTEIN"/>
    <property type="match status" value="1"/>
</dbReference>
<evidence type="ECO:0000259" key="6">
    <source>
        <dbReference type="PROSITE" id="PS50048"/>
    </source>
</evidence>
<proteinExistence type="predicted"/>
<dbReference type="Pfam" id="PF00172">
    <property type="entry name" value="Zn_clus"/>
    <property type="match status" value="1"/>
</dbReference>
<dbReference type="InterPro" id="IPR036864">
    <property type="entry name" value="Zn2-C6_fun-type_DNA-bd_sf"/>
</dbReference>
<name>A0ABQ8G271_9PEZI</name>
<keyword evidence="3" id="KW-0804">Transcription</keyword>
<evidence type="ECO:0000256" key="4">
    <source>
        <dbReference type="ARBA" id="ARBA00023242"/>
    </source>
</evidence>
<gene>
    <name evidence="7" type="ORF">B0J12DRAFT_674193</name>
</gene>
<dbReference type="InterPro" id="IPR050675">
    <property type="entry name" value="OAF3"/>
</dbReference>
<feature type="region of interest" description="Disordered" evidence="5">
    <location>
        <begin position="1"/>
        <end position="64"/>
    </location>
</feature>
<dbReference type="SMART" id="SM00066">
    <property type="entry name" value="GAL4"/>
    <property type="match status" value="1"/>
</dbReference>
<dbReference type="PANTHER" id="PTHR31069">
    <property type="entry name" value="OLEATE-ACTIVATED TRANSCRIPTION FACTOR 1-RELATED"/>
    <property type="match status" value="1"/>
</dbReference>
<evidence type="ECO:0000313" key="7">
    <source>
        <dbReference type="EMBL" id="KAH7042221.1"/>
    </source>
</evidence>
<evidence type="ECO:0000256" key="3">
    <source>
        <dbReference type="ARBA" id="ARBA00023163"/>
    </source>
</evidence>
<keyword evidence="1" id="KW-0805">Transcription regulation</keyword>
<evidence type="ECO:0000256" key="5">
    <source>
        <dbReference type="SAM" id="MobiDB-lite"/>
    </source>
</evidence>
<organism evidence="7 8">
    <name type="scientific">Macrophomina phaseolina</name>
    <dbReference type="NCBI Taxonomy" id="35725"/>
    <lineage>
        <taxon>Eukaryota</taxon>
        <taxon>Fungi</taxon>
        <taxon>Dikarya</taxon>
        <taxon>Ascomycota</taxon>
        <taxon>Pezizomycotina</taxon>
        <taxon>Dothideomycetes</taxon>
        <taxon>Dothideomycetes incertae sedis</taxon>
        <taxon>Botryosphaeriales</taxon>
        <taxon>Botryosphaeriaceae</taxon>
        <taxon>Macrophomina</taxon>
    </lineage>
</organism>